<gene>
    <name evidence="1" type="ORF">DW780_20145</name>
</gene>
<comment type="caution">
    <text evidence="1">The sequence shown here is derived from an EMBL/GenBank/DDBJ whole genome shotgun (WGS) entry which is preliminary data.</text>
</comment>
<protein>
    <submittedName>
        <fullName evidence="1">Uncharacterized protein</fullName>
    </submittedName>
</protein>
<organism evidence="1 2">
    <name type="scientific">Bacteroides thetaiotaomicron</name>
    <dbReference type="NCBI Taxonomy" id="818"/>
    <lineage>
        <taxon>Bacteria</taxon>
        <taxon>Pseudomonadati</taxon>
        <taxon>Bacteroidota</taxon>
        <taxon>Bacteroidia</taxon>
        <taxon>Bacteroidales</taxon>
        <taxon>Bacteroidaceae</taxon>
        <taxon>Bacteroides</taxon>
    </lineage>
</organism>
<reference evidence="1 2" key="1">
    <citation type="submission" date="2018-08" db="EMBL/GenBank/DDBJ databases">
        <title>A genome reference for cultivated species of the human gut microbiota.</title>
        <authorList>
            <person name="Zou Y."/>
            <person name="Xue W."/>
            <person name="Luo G."/>
        </authorList>
    </citation>
    <scope>NUCLEOTIDE SEQUENCE [LARGE SCALE GENOMIC DNA]</scope>
    <source>
        <strain evidence="1 2">AM30-26</strain>
    </source>
</reference>
<sequence>MPHLKVICRIGKDPGRAKETSCRNWSKRAFAMMRSYRYLSFNIANIVFFCEQTIGHVKKVAEMN</sequence>
<accession>A0A414HG74</accession>
<name>A0A414HG74_BACT4</name>
<dbReference type="AlphaFoldDB" id="A0A414HG74"/>
<evidence type="ECO:0000313" key="1">
    <source>
        <dbReference type="EMBL" id="RHD84002.1"/>
    </source>
</evidence>
<proteinExistence type="predicted"/>
<dbReference type="EMBL" id="QSJP01000021">
    <property type="protein sequence ID" value="RHD84002.1"/>
    <property type="molecule type" value="Genomic_DNA"/>
</dbReference>
<dbReference type="Proteomes" id="UP000284785">
    <property type="component" value="Unassembled WGS sequence"/>
</dbReference>
<evidence type="ECO:0000313" key="2">
    <source>
        <dbReference type="Proteomes" id="UP000284785"/>
    </source>
</evidence>